<dbReference type="InterPro" id="IPR023637">
    <property type="entry name" value="Urocanase-like"/>
</dbReference>
<dbReference type="GO" id="GO:0006548">
    <property type="term" value="P:L-histidine catabolic process"/>
    <property type="evidence" value="ECO:0007669"/>
    <property type="project" value="TreeGrafter"/>
</dbReference>
<dbReference type="InterPro" id="IPR035085">
    <property type="entry name" value="Urocanase_Rossmann-like"/>
</dbReference>
<dbReference type="InterPro" id="IPR036190">
    <property type="entry name" value="Urocanase_sf"/>
</dbReference>
<name>A0A409V7D2_MYTGA</name>
<feature type="non-terminal residue" evidence="3">
    <location>
        <position position="140"/>
    </location>
</feature>
<feature type="domain" description="Urocanase C-terminal" evidence="2">
    <location>
        <begin position="49"/>
        <end position="140"/>
    </location>
</feature>
<evidence type="ECO:0000259" key="1">
    <source>
        <dbReference type="Pfam" id="PF01175"/>
    </source>
</evidence>
<dbReference type="SUPFAM" id="SSF111326">
    <property type="entry name" value="Urocanase"/>
    <property type="match status" value="1"/>
</dbReference>
<keyword evidence="4" id="KW-1185">Reference proteome</keyword>
<dbReference type="Pfam" id="PF01175">
    <property type="entry name" value="Urocanase"/>
    <property type="match status" value="1"/>
</dbReference>
<dbReference type="SMR" id="A0A409V7D2"/>
<dbReference type="InterPro" id="IPR035401">
    <property type="entry name" value="Urocanase_C"/>
</dbReference>
<dbReference type="Pfam" id="PF17392">
    <property type="entry name" value="Urocanase_C"/>
    <property type="match status" value="1"/>
</dbReference>
<evidence type="ECO:0000259" key="2">
    <source>
        <dbReference type="Pfam" id="PF17392"/>
    </source>
</evidence>
<accession>A0A409V7D2</accession>
<reference evidence="3 4" key="1">
    <citation type="journal article" date="2016" name="PLoS ONE">
        <title>A First Insight into the Genome of the Filter-Feeder Mussel Mytilus galloprovincialis.</title>
        <authorList>
            <person name="Murgarella M."/>
            <person name="Puiu D."/>
            <person name="Novoa B."/>
            <person name="Figueras A."/>
            <person name="Posada D."/>
            <person name="Canchaya C."/>
        </authorList>
    </citation>
    <scope>NUCLEOTIDE SEQUENCE [LARGE SCALE GENOMIC DNA]</scope>
    <source>
        <tissue evidence="3">Muscle</tissue>
    </source>
</reference>
<proteinExistence type="predicted"/>
<dbReference type="AlphaFoldDB" id="A0A409V7D2"/>
<dbReference type="EMBL" id="KV595359">
    <property type="protein sequence ID" value="OPL21087.1"/>
    <property type="molecule type" value="Genomic_DNA"/>
</dbReference>
<dbReference type="GO" id="GO:0016153">
    <property type="term" value="F:urocanate hydratase activity"/>
    <property type="evidence" value="ECO:0007669"/>
    <property type="project" value="TreeGrafter"/>
</dbReference>
<dbReference type="Gene3D" id="3.40.1770.10">
    <property type="entry name" value="Urocanase superfamily"/>
    <property type="match status" value="1"/>
</dbReference>
<sequence>LSDLGLYFWDYGNAFLLEASRAGADVGRDESATGTLFRYPSYVQDIMGDIFSLGFGPFRWVCTSGCPSDLDTTDEISANVLEDIINEGVPETIKQQYNDNIRWIREAKTNKLVVGSQARILYSDQVGRTKIATAFNNAVK</sequence>
<dbReference type="PANTHER" id="PTHR12216:SF3">
    <property type="entry name" value="UROCANATE HYDRATASE"/>
    <property type="match status" value="1"/>
</dbReference>
<protein>
    <submittedName>
        <fullName evidence="3">Urocanate hydratase</fullName>
    </submittedName>
</protein>
<dbReference type="Proteomes" id="UP000266721">
    <property type="component" value="Unassembled WGS sequence"/>
</dbReference>
<evidence type="ECO:0000313" key="4">
    <source>
        <dbReference type="Proteomes" id="UP000266721"/>
    </source>
</evidence>
<organism evidence="3 4">
    <name type="scientific">Mytilus galloprovincialis</name>
    <name type="common">Mediterranean mussel</name>
    <dbReference type="NCBI Taxonomy" id="29158"/>
    <lineage>
        <taxon>Eukaryota</taxon>
        <taxon>Metazoa</taxon>
        <taxon>Spiralia</taxon>
        <taxon>Lophotrochozoa</taxon>
        <taxon>Mollusca</taxon>
        <taxon>Bivalvia</taxon>
        <taxon>Autobranchia</taxon>
        <taxon>Pteriomorphia</taxon>
        <taxon>Mytilida</taxon>
        <taxon>Mytiloidea</taxon>
        <taxon>Mytilidae</taxon>
        <taxon>Mytilinae</taxon>
        <taxon>Mytilus</taxon>
    </lineage>
</organism>
<evidence type="ECO:0000313" key="3">
    <source>
        <dbReference type="EMBL" id="OPL21087.1"/>
    </source>
</evidence>
<dbReference type="PANTHER" id="PTHR12216">
    <property type="entry name" value="UROCANATE HYDRATASE"/>
    <property type="match status" value="1"/>
</dbReference>
<feature type="non-terminal residue" evidence="3">
    <location>
        <position position="1"/>
    </location>
</feature>
<gene>
    <name evidence="3" type="ORF">AM593_03078</name>
</gene>
<feature type="domain" description="Urocanase Rossmann-like" evidence="1">
    <location>
        <begin position="3"/>
        <end position="46"/>
    </location>
</feature>